<keyword evidence="1" id="KW-0732">Signal</keyword>
<proteinExistence type="predicted"/>
<dbReference type="EMBL" id="NDHI03003483">
    <property type="protein sequence ID" value="PNJ36666.1"/>
    <property type="molecule type" value="Genomic_DNA"/>
</dbReference>
<accession>A0A2J8TUH8</accession>
<name>A0A2J8TUH8_PONAB</name>
<dbReference type="AlphaFoldDB" id="A0A2J8TUH8"/>
<evidence type="ECO:0000256" key="1">
    <source>
        <dbReference type="SAM" id="SignalP"/>
    </source>
</evidence>
<reference evidence="2" key="1">
    <citation type="submission" date="2017-12" db="EMBL/GenBank/DDBJ databases">
        <title>High-resolution comparative analysis of great ape genomes.</title>
        <authorList>
            <person name="Pollen A."/>
            <person name="Hastie A."/>
            <person name="Hormozdiari F."/>
            <person name="Dougherty M."/>
            <person name="Liu R."/>
            <person name="Chaisson M."/>
            <person name="Hoppe E."/>
            <person name="Hill C."/>
            <person name="Pang A."/>
            <person name="Hillier L."/>
            <person name="Baker C."/>
            <person name="Armstrong J."/>
            <person name="Shendure J."/>
            <person name="Paten B."/>
            <person name="Wilson R."/>
            <person name="Chao H."/>
            <person name="Schneider V."/>
            <person name="Ventura M."/>
            <person name="Kronenberg Z."/>
            <person name="Murali S."/>
            <person name="Gordon D."/>
            <person name="Cantsilieris S."/>
            <person name="Munson K."/>
            <person name="Nelson B."/>
            <person name="Raja A."/>
            <person name="Underwood J."/>
            <person name="Diekhans M."/>
            <person name="Fiddes I."/>
            <person name="Haussler D."/>
            <person name="Eichler E."/>
        </authorList>
    </citation>
    <scope>NUCLEOTIDE SEQUENCE [LARGE SCALE GENOMIC DNA]</scope>
    <source>
        <strain evidence="2">Susie</strain>
    </source>
</reference>
<feature type="signal peptide" evidence="1">
    <location>
        <begin position="1"/>
        <end position="23"/>
    </location>
</feature>
<evidence type="ECO:0000313" key="2">
    <source>
        <dbReference type="EMBL" id="PNJ36666.1"/>
    </source>
</evidence>
<protein>
    <submittedName>
        <fullName evidence="2">GLB1L isoform 5</fullName>
    </submittedName>
</protein>
<sequence length="50" mass="5288">MAPKKPSCLRSLLLPLSLTLLLPQTGPRSAMCLAACTTFGYRGCFGPTGF</sequence>
<organism evidence="2">
    <name type="scientific">Pongo abelii</name>
    <name type="common">Sumatran orangutan</name>
    <name type="synonym">Pongo pygmaeus abelii</name>
    <dbReference type="NCBI Taxonomy" id="9601"/>
    <lineage>
        <taxon>Eukaryota</taxon>
        <taxon>Metazoa</taxon>
        <taxon>Chordata</taxon>
        <taxon>Craniata</taxon>
        <taxon>Vertebrata</taxon>
        <taxon>Euteleostomi</taxon>
        <taxon>Mammalia</taxon>
        <taxon>Eutheria</taxon>
        <taxon>Euarchontoglires</taxon>
        <taxon>Primates</taxon>
        <taxon>Haplorrhini</taxon>
        <taxon>Catarrhini</taxon>
        <taxon>Hominidae</taxon>
        <taxon>Pongo</taxon>
    </lineage>
</organism>
<comment type="caution">
    <text evidence="2">The sequence shown here is derived from an EMBL/GenBank/DDBJ whole genome shotgun (WGS) entry which is preliminary data.</text>
</comment>
<feature type="chain" id="PRO_5014357727" evidence="1">
    <location>
        <begin position="24"/>
        <end position="50"/>
    </location>
</feature>
<gene>
    <name evidence="2" type="ORF">CR201_G0032368</name>
</gene>